<gene>
    <name evidence="1" type="ORF">MRATA1EN1_LOCUS21541</name>
</gene>
<organism evidence="1 2">
    <name type="scientific">Rangifer tarandus platyrhynchus</name>
    <name type="common">Svalbard reindeer</name>
    <dbReference type="NCBI Taxonomy" id="3082113"/>
    <lineage>
        <taxon>Eukaryota</taxon>
        <taxon>Metazoa</taxon>
        <taxon>Chordata</taxon>
        <taxon>Craniata</taxon>
        <taxon>Vertebrata</taxon>
        <taxon>Euteleostomi</taxon>
        <taxon>Mammalia</taxon>
        <taxon>Eutheria</taxon>
        <taxon>Laurasiatheria</taxon>
        <taxon>Artiodactyla</taxon>
        <taxon>Ruminantia</taxon>
        <taxon>Pecora</taxon>
        <taxon>Cervidae</taxon>
        <taxon>Odocoileinae</taxon>
        <taxon>Rangifer</taxon>
    </lineage>
</organism>
<reference evidence="1" key="1">
    <citation type="submission" date="2023-04" db="EMBL/GenBank/DDBJ databases">
        <authorList>
            <consortium name="ELIXIR-Norway"/>
        </authorList>
    </citation>
    <scope>NUCLEOTIDE SEQUENCE [LARGE SCALE GENOMIC DNA]</scope>
</reference>
<dbReference type="Proteomes" id="UP001176941">
    <property type="component" value="Chromosome 33"/>
</dbReference>
<evidence type="ECO:0000313" key="2">
    <source>
        <dbReference type="Proteomes" id="UP001176941"/>
    </source>
</evidence>
<name>A0ABN8ZFK1_RANTA</name>
<accession>A0ABN8ZFK1</accession>
<keyword evidence="2" id="KW-1185">Reference proteome</keyword>
<evidence type="ECO:0000313" key="1">
    <source>
        <dbReference type="EMBL" id="CAI9172579.1"/>
    </source>
</evidence>
<protein>
    <submittedName>
        <fullName evidence="1">Uncharacterized protein</fullName>
    </submittedName>
</protein>
<dbReference type="EMBL" id="OX459969">
    <property type="protein sequence ID" value="CAI9172579.1"/>
    <property type="molecule type" value="Genomic_DNA"/>
</dbReference>
<sequence>MKFYEGNSLPERVHSNCSVSGSLWPQAPSKCLCLGEPGMAHPSSPDQPACVSWRGSGRALGAPLPQAHWWVSQLEPCPQSSIRVGDTVDRSVCPGGVIT</sequence>
<proteinExistence type="predicted"/>